<organism evidence="1 2">
    <name type="scientific">Aspergillus parasiticus</name>
    <dbReference type="NCBI Taxonomy" id="5067"/>
    <lineage>
        <taxon>Eukaryota</taxon>
        <taxon>Fungi</taxon>
        <taxon>Dikarya</taxon>
        <taxon>Ascomycota</taxon>
        <taxon>Pezizomycotina</taxon>
        <taxon>Eurotiomycetes</taxon>
        <taxon>Eurotiomycetidae</taxon>
        <taxon>Eurotiales</taxon>
        <taxon>Aspergillaceae</taxon>
        <taxon>Aspergillus</taxon>
        <taxon>Aspergillus subgen. Circumdati</taxon>
    </lineage>
</organism>
<dbReference type="VEuPathDB" id="FungiDB:BDV34DRAFT_190314"/>
<dbReference type="AlphaFoldDB" id="A0A5N6DTY8"/>
<dbReference type="EMBL" id="ML734951">
    <property type="protein sequence ID" value="KAB8208457.1"/>
    <property type="molecule type" value="Genomic_DNA"/>
</dbReference>
<name>A0A5N6DTY8_ASPPA</name>
<dbReference type="Proteomes" id="UP000326532">
    <property type="component" value="Unassembled WGS sequence"/>
</dbReference>
<keyword evidence="2" id="KW-1185">Reference proteome</keyword>
<evidence type="ECO:0000313" key="2">
    <source>
        <dbReference type="Proteomes" id="UP000326532"/>
    </source>
</evidence>
<gene>
    <name evidence="1" type="ORF">BDV34DRAFT_190314</name>
</gene>
<accession>A0A5N6DTY8</accession>
<sequence length="61" mass="7109">MSGSVQNTISPDLTGYIRKERLEARLLSLFGKPIKVRHINERWVFDAPRIVTQNEIDDLRD</sequence>
<protein>
    <submittedName>
        <fullName evidence="1">Uncharacterized protein</fullName>
    </submittedName>
</protein>
<proteinExistence type="predicted"/>
<evidence type="ECO:0000313" key="1">
    <source>
        <dbReference type="EMBL" id="KAB8208457.1"/>
    </source>
</evidence>
<reference evidence="1 2" key="1">
    <citation type="submission" date="2019-04" db="EMBL/GenBank/DDBJ databases">
        <title>Fungal friends and foes A comparative genomics study of 23 Aspergillus species from section Flavi.</title>
        <authorList>
            <consortium name="DOE Joint Genome Institute"/>
            <person name="Kjaerbolling I."/>
            <person name="Vesth T.C."/>
            <person name="Frisvad J.C."/>
            <person name="Nybo J.L."/>
            <person name="Theobald S."/>
            <person name="Kildgaard S."/>
            <person name="Petersen T.I."/>
            <person name="Kuo A."/>
            <person name="Sato A."/>
            <person name="Lyhne E.K."/>
            <person name="Kogle M.E."/>
            <person name="Wiebenga A."/>
            <person name="Kun R.S."/>
            <person name="Lubbers R.J."/>
            <person name="Makela M.R."/>
            <person name="Barry K."/>
            <person name="Chovatia M."/>
            <person name="Clum A."/>
            <person name="Daum C."/>
            <person name="Haridas S."/>
            <person name="He G."/>
            <person name="LaButti K."/>
            <person name="Lipzen A."/>
            <person name="Mondo S."/>
            <person name="Pangilinan J."/>
            <person name="Riley R."/>
            <person name="Salamov A."/>
            <person name="Simmons B.A."/>
            <person name="Magnuson J.K."/>
            <person name="Henrissat B."/>
            <person name="Mortensen U.H."/>
            <person name="Larsen T.O."/>
            <person name="De vries R.P."/>
            <person name="Grigoriev I.V."/>
            <person name="Machida M."/>
            <person name="Baker S.E."/>
            <person name="Andersen M.R."/>
        </authorList>
    </citation>
    <scope>NUCLEOTIDE SEQUENCE [LARGE SCALE GENOMIC DNA]</scope>
    <source>
        <strain evidence="1 2">CBS 117618</strain>
    </source>
</reference>